<reference evidence="1 2" key="1">
    <citation type="submission" date="2019-06" db="EMBL/GenBank/DDBJ databases">
        <authorList>
            <person name="Li M."/>
        </authorList>
    </citation>
    <scope>NUCLEOTIDE SEQUENCE [LARGE SCALE GENOMIC DNA]</scope>
    <source>
        <strain evidence="1 2">BGMRC2036</strain>
    </source>
</reference>
<dbReference type="AlphaFoldDB" id="A0A506U9W7"/>
<proteinExistence type="predicted"/>
<keyword evidence="2" id="KW-1185">Reference proteome</keyword>
<dbReference type="Proteomes" id="UP000318801">
    <property type="component" value="Unassembled WGS sequence"/>
</dbReference>
<organism evidence="1 2">
    <name type="scientific">Martelella alba</name>
    <dbReference type="NCBI Taxonomy" id="2590451"/>
    <lineage>
        <taxon>Bacteria</taxon>
        <taxon>Pseudomonadati</taxon>
        <taxon>Pseudomonadota</taxon>
        <taxon>Alphaproteobacteria</taxon>
        <taxon>Hyphomicrobiales</taxon>
        <taxon>Aurantimonadaceae</taxon>
        <taxon>Martelella</taxon>
    </lineage>
</organism>
<gene>
    <name evidence="1" type="ORF">FJU08_17595</name>
</gene>
<dbReference type="EMBL" id="VHLG01000012">
    <property type="protein sequence ID" value="TPW28617.1"/>
    <property type="molecule type" value="Genomic_DNA"/>
</dbReference>
<evidence type="ECO:0000313" key="1">
    <source>
        <dbReference type="EMBL" id="TPW28617.1"/>
    </source>
</evidence>
<evidence type="ECO:0000313" key="2">
    <source>
        <dbReference type="Proteomes" id="UP000318801"/>
    </source>
</evidence>
<comment type="caution">
    <text evidence="1">The sequence shown here is derived from an EMBL/GenBank/DDBJ whole genome shotgun (WGS) entry which is preliminary data.</text>
</comment>
<accession>A0A506U9W7</accession>
<dbReference type="RefSeq" id="WP_141150335.1">
    <property type="nucleotide sequence ID" value="NZ_VHLG01000012.1"/>
</dbReference>
<dbReference type="OrthoDB" id="9101345at2"/>
<name>A0A506U9W7_9HYPH</name>
<sequence>MTAGLQTFDASGRIVLDTTSRTGRVIGLTTITGTSGSHSDSGLSTGTPFFFFATTSPAVAKAVTVTISGTTISWTIASDQASWSYLLVYGVY</sequence>
<protein>
    <submittedName>
        <fullName evidence="1">Uncharacterized protein</fullName>
    </submittedName>
</protein>